<organism evidence="3 4">
    <name type="scientific">Exophiala sideris</name>
    <dbReference type="NCBI Taxonomy" id="1016849"/>
    <lineage>
        <taxon>Eukaryota</taxon>
        <taxon>Fungi</taxon>
        <taxon>Dikarya</taxon>
        <taxon>Ascomycota</taxon>
        <taxon>Pezizomycotina</taxon>
        <taxon>Eurotiomycetes</taxon>
        <taxon>Chaetothyriomycetidae</taxon>
        <taxon>Chaetothyriales</taxon>
        <taxon>Herpotrichiellaceae</taxon>
        <taxon>Exophiala</taxon>
    </lineage>
</organism>
<name>A0A0D1YRD3_9EURO</name>
<feature type="region of interest" description="Disordered" evidence="2">
    <location>
        <begin position="185"/>
        <end position="261"/>
    </location>
</feature>
<evidence type="ECO:0000256" key="2">
    <source>
        <dbReference type="SAM" id="MobiDB-lite"/>
    </source>
</evidence>
<reference evidence="3 4" key="1">
    <citation type="submission" date="2015-01" db="EMBL/GenBank/DDBJ databases">
        <title>The Genome Sequence of Exophiala sideris CBS121828.</title>
        <authorList>
            <consortium name="The Broad Institute Genomics Platform"/>
            <person name="Cuomo C."/>
            <person name="de Hoog S."/>
            <person name="Gorbushina A."/>
            <person name="Stielow B."/>
            <person name="Teixiera M."/>
            <person name="Abouelleil A."/>
            <person name="Chapman S.B."/>
            <person name="Priest M."/>
            <person name="Young S.K."/>
            <person name="Wortman J."/>
            <person name="Nusbaum C."/>
            <person name="Birren B."/>
        </authorList>
    </citation>
    <scope>NUCLEOTIDE SEQUENCE [LARGE SCALE GENOMIC DNA]</scope>
    <source>
        <strain evidence="3 4">CBS 121828</strain>
    </source>
</reference>
<dbReference type="EMBL" id="KN846952">
    <property type="protein sequence ID" value="KIV83949.1"/>
    <property type="molecule type" value="Genomic_DNA"/>
</dbReference>
<dbReference type="OrthoDB" id="10449618at2759"/>
<dbReference type="AlphaFoldDB" id="A0A0D1YRD3"/>
<feature type="coiled-coil region" evidence="1">
    <location>
        <begin position="285"/>
        <end position="357"/>
    </location>
</feature>
<accession>A0A0D1YRD3</accession>
<evidence type="ECO:0000313" key="4">
    <source>
        <dbReference type="Proteomes" id="UP000053599"/>
    </source>
</evidence>
<protein>
    <submittedName>
        <fullName evidence="3">Uncharacterized protein</fullName>
    </submittedName>
</protein>
<dbReference type="Proteomes" id="UP000053599">
    <property type="component" value="Unassembled WGS sequence"/>
</dbReference>
<sequence>MAGTDTKDSSQASAPATATVSQEPHAAKLITPGDVLQRLPFAVSVKKYYDTLTDTTSHNCSFHLEPQNEKFSITRGGRANVRSHYRDIVNLMCGRNTGLLVICLQAWGSSPLRWLVMDVCPDPNAWLAAKSITNWGKWDEVAKVFSAKSHKEKIYDDLIVGLGPRGHPAKMKKVDFELFGTHNEEAVAEEDQDEDEDDEGGNTNSEAAEVGVSQPQSRSTSEAEDGNAAGDPSSTEAPNRMPTEPAILKRPTKRPRLDESGTLFDQTLADFDSWRDTLRKACRSGNDVTKKVAKLKTDNERLEKELKKAESHSLALEEANKTMVWLEVRVVDLQRSEVQLKAEKAAIQKEIETLRAKATQTVQLKSELDKVKGNERLLQTDNEALQDLVGMWLAGVDVNKFLKEVREGKDVKGAFFAASMDK</sequence>
<keyword evidence="1" id="KW-0175">Coiled coil</keyword>
<evidence type="ECO:0000256" key="1">
    <source>
        <dbReference type="SAM" id="Coils"/>
    </source>
</evidence>
<proteinExistence type="predicted"/>
<feature type="compositionally biased region" description="Polar residues" evidence="2">
    <location>
        <begin position="9"/>
        <end position="22"/>
    </location>
</feature>
<feature type="compositionally biased region" description="Acidic residues" evidence="2">
    <location>
        <begin position="186"/>
        <end position="200"/>
    </location>
</feature>
<evidence type="ECO:0000313" key="3">
    <source>
        <dbReference type="EMBL" id="KIV83949.1"/>
    </source>
</evidence>
<feature type="region of interest" description="Disordered" evidence="2">
    <location>
        <begin position="1"/>
        <end position="24"/>
    </location>
</feature>
<gene>
    <name evidence="3" type="ORF">PV11_05930</name>
</gene>
<dbReference type="HOGENOM" id="CLU_650582_0_0_1"/>